<proteinExistence type="predicted"/>
<dbReference type="Proteomes" id="UP000053558">
    <property type="component" value="Unassembled WGS sequence"/>
</dbReference>
<keyword evidence="2" id="KW-1185">Reference proteome</keyword>
<dbReference type="Pfam" id="PF12689">
    <property type="entry name" value="Acid_PPase"/>
    <property type="match status" value="1"/>
</dbReference>
<dbReference type="AlphaFoldDB" id="A0A5M3MRP2"/>
<organism evidence="1 2">
    <name type="scientific">Coniophora puteana (strain RWD-64-598)</name>
    <name type="common">Brown rot fungus</name>
    <dbReference type="NCBI Taxonomy" id="741705"/>
    <lineage>
        <taxon>Eukaryota</taxon>
        <taxon>Fungi</taxon>
        <taxon>Dikarya</taxon>
        <taxon>Basidiomycota</taxon>
        <taxon>Agaricomycotina</taxon>
        <taxon>Agaricomycetes</taxon>
        <taxon>Agaricomycetidae</taxon>
        <taxon>Boletales</taxon>
        <taxon>Coniophorineae</taxon>
        <taxon>Coniophoraceae</taxon>
        <taxon>Coniophora</taxon>
    </lineage>
</organism>
<evidence type="ECO:0000313" key="1">
    <source>
        <dbReference type="EMBL" id="EIW81819.1"/>
    </source>
</evidence>
<evidence type="ECO:0000313" key="2">
    <source>
        <dbReference type="Proteomes" id="UP000053558"/>
    </source>
</evidence>
<reference evidence="2" key="1">
    <citation type="journal article" date="2012" name="Science">
        <title>The Paleozoic origin of enzymatic lignin decomposition reconstructed from 31 fungal genomes.</title>
        <authorList>
            <person name="Floudas D."/>
            <person name="Binder M."/>
            <person name="Riley R."/>
            <person name="Barry K."/>
            <person name="Blanchette R.A."/>
            <person name="Henrissat B."/>
            <person name="Martinez A.T."/>
            <person name="Otillar R."/>
            <person name="Spatafora J.W."/>
            <person name="Yadav J.S."/>
            <person name="Aerts A."/>
            <person name="Benoit I."/>
            <person name="Boyd A."/>
            <person name="Carlson A."/>
            <person name="Copeland A."/>
            <person name="Coutinho P.M."/>
            <person name="de Vries R.P."/>
            <person name="Ferreira P."/>
            <person name="Findley K."/>
            <person name="Foster B."/>
            <person name="Gaskell J."/>
            <person name="Glotzer D."/>
            <person name="Gorecki P."/>
            <person name="Heitman J."/>
            <person name="Hesse C."/>
            <person name="Hori C."/>
            <person name="Igarashi K."/>
            <person name="Jurgens J.A."/>
            <person name="Kallen N."/>
            <person name="Kersten P."/>
            <person name="Kohler A."/>
            <person name="Kuees U."/>
            <person name="Kumar T.K.A."/>
            <person name="Kuo A."/>
            <person name="LaButti K."/>
            <person name="Larrondo L.F."/>
            <person name="Lindquist E."/>
            <person name="Ling A."/>
            <person name="Lombard V."/>
            <person name="Lucas S."/>
            <person name="Lundell T."/>
            <person name="Martin R."/>
            <person name="McLaughlin D.J."/>
            <person name="Morgenstern I."/>
            <person name="Morin E."/>
            <person name="Murat C."/>
            <person name="Nagy L.G."/>
            <person name="Nolan M."/>
            <person name="Ohm R.A."/>
            <person name="Patyshakuliyeva A."/>
            <person name="Rokas A."/>
            <person name="Ruiz-Duenas F.J."/>
            <person name="Sabat G."/>
            <person name="Salamov A."/>
            <person name="Samejima M."/>
            <person name="Schmutz J."/>
            <person name="Slot J.C."/>
            <person name="St John F."/>
            <person name="Stenlid J."/>
            <person name="Sun H."/>
            <person name="Sun S."/>
            <person name="Syed K."/>
            <person name="Tsang A."/>
            <person name="Wiebenga A."/>
            <person name="Young D."/>
            <person name="Pisabarro A."/>
            <person name="Eastwood D.C."/>
            <person name="Martin F."/>
            <person name="Cullen D."/>
            <person name="Grigoriev I.V."/>
            <person name="Hibbett D.S."/>
        </authorList>
    </citation>
    <scope>NUCLEOTIDE SEQUENCE [LARGE SCALE GENOMIC DNA]</scope>
    <source>
        <strain evidence="2">RWD-64-598 SS2</strain>
    </source>
</reference>
<accession>A0A5M3MRP2</accession>
<dbReference type="PANTHER" id="PTHR17901:SF14">
    <property type="entry name" value="MAGNESIUM-DEPENDENT PHOSPHATASE 1"/>
    <property type="match status" value="1"/>
</dbReference>
<dbReference type="InterPro" id="IPR010036">
    <property type="entry name" value="MDP_1_eu_arc"/>
</dbReference>
<protein>
    <submittedName>
        <fullName evidence="1">Uncharacterized protein</fullName>
    </submittedName>
</protein>
<dbReference type="InterPro" id="IPR023214">
    <property type="entry name" value="HAD_sf"/>
</dbReference>
<gene>
    <name evidence="1" type="ORF">CONPUDRAFT_81516</name>
</gene>
<comment type="caution">
    <text evidence="1">The sequence shown here is derived from an EMBL/GenBank/DDBJ whole genome shotgun (WGS) entry which is preliminary data.</text>
</comment>
<dbReference type="RefSeq" id="XP_007767525.1">
    <property type="nucleotide sequence ID" value="XM_007769335.1"/>
</dbReference>
<dbReference type="GO" id="GO:0003993">
    <property type="term" value="F:acid phosphatase activity"/>
    <property type="evidence" value="ECO:0007669"/>
    <property type="project" value="TreeGrafter"/>
</dbReference>
<name>A0A5M3MRP2_CONPW</name>
<dbReference type="KEGG" id="cput:CONPUDRAFT_81516"/>
<dbReference type="Gene3D" id="3.40.50.1000">
    <property type="entry name" value="HAD superfamily/HAD-like"/>
    <property type="match status" value="1"/>
</dbReference>
<dbReference type="GeneID" id="19210254"/>
<dbReference type="OrthoDB" id="10252235at2759"/>
<sequence>MFPKVVALSLDWTFWQGEFDSNKFGKGPGAVCPAENNLELESEFKIRDKSDHSRTITMYSDVPMIINDLMRNNAFLAIVSRSKSKALCDRALHLFKAVDPTPWSKKLNQKRPIADLVAYNHIYDEEKTVHFHKIWANTGIEYSDMVRR</sequence>
<dbReference type="PANTHER" id="PTHR17901">
    <property type="entry name" value="MAGNESIUM-DEPENDENT PHOSPHATASE 1 MDP1"/>
    <property type="match status" value="1"/>
</dbReference>
<dbReference type="EMBL" id="JH711577">
    <property type="protein sequence ID" value="EIW81819.1"/>
    <property type="molecule type" value="Genomic_DNA"/>
</dbReference>